<feature type="transmembrane region" description="Helical" evidence="9">
    <location>
        <begin position="64"/>
        <end position="88"/>
    </location>
</feature>
<evidence type="ECO:0000256" key="7">
    <source>
        <dbReference type="ARBA" id="ARBA00023265"/>
    </source>
</evidence>
<keyword evidence="5 8" id="KW-1133">Transmembrane helix</keyword>
<evidence type="ECO:0000313" key="11">
    <source>
        <dbReference type="Proteomes" id="UP000827721"/>
    </source>
</evidence>
<feature type="transmembrane region" description="Helical" evidence="9">
    <location>
        <begin position="430"/>
        <end position="450"/>
    </location>
</feature>
<organism evidence="10 11">
    <name type="scientific">Xanthoceras sorbifolium</name>
    <dbReference type="NCBI Taxonomy" id="99658"/>
    <lineage>
        <taxon>Eukaryota</taxon>
        <taxon>Viridiplantae</taxon>
        <taxon>Streptophyta</taxon>
        <taxon>Embryophyta</taxon>
        <taxon>Tracheophyta</taxon>
        <taxon>Spermatophyta</taxon>
        <taxon>Magnoliopsida</taxon>
        <taxon>eudicotyledons</taxon>
        <taxon>Gunneridae</taxon>
        <taxon>Pentapetalae</taxon>
        <taxon>rosids</taxon>
        <taxon>malvids</taxon>
        <taxon>Sapindales</taxon>
        <taxon>Sapindaceae</taxon>
        <taxon>Xanthoceroideae</taxon>
        <taxon>Xanthoceras</taxon>
    </lineage>
</organism>
<dbReference type="Proteomes" id="UP000827721">
    <property type="component" value="Unassembled WGS sequence"/>
</dbReference>
<keyword evidence="3 8" id="KW-0812">Transmembrane</keyword>
<dbReference type="Pfam" id="PF03094">
    <property type="entry name" value="Mlo"/>
    <property type="match status" value="1"/>
</dbReference>
<comment type="similarity">
    <text evidence="2 8">Belongs to the MLO family.</text>
</comment>
<feature type="transmembrane region" description="Helical" evidence="9">
    <location>
        <begin position="383"/>
        <end position="399"/>
    </location>
</feature>
<evidence type="ECO:0000256" key="2">
    <source>
        <dbReference type="ARBA" id="ARBA00006574"/>
    </source>
</evidence>
<evidence type="ECO:0000256" key="1">
    <source>
        <dbReference type="ARBA" id="ARBA00004141"/>
    </source>
</evidence>
<feature type="transmembrane region" description="Helical" evidence="9">
    <location>
        <begin position="159"/>
        <end position="180"/>
    </location>
</feature>
<gene>
    <name evidence="8" type="primary">MLO</name>
    <name evidence="10" type="ORF">JRO89_XS02G0290100</name>
</gene>
<sequence length="538" mass="61518">MAKESSDSNSLEFTPTWVVAVVCFVIVLISLCAERGLHRLGKWLKSKKQDSLLEALQKLKEGSLLVSLVPFSILLSELMLLGFISLLLTVFQDAISHICIPSHLASHMLPCKKETVSHTNHYVQAINIRRQLLSTDTGSENCSKVGKVPFLSMEALHQLHIFIFVLAVVHVIFCAITMVLGGARISQWKNWEDSAMNGSKLNKVSSKDNAKHHHYLFLSERAIGYWRKSAVVSWLISFFKQFYNSVTKSDYIALRQGFIMAHCRGNNKFDFYEYMMRTVEADFKKVVGISWYLWLFVVIFLLLNVEGWHTYFWLAFLPLILLLLVGAKLEHIITRLAQDVDQERIQHHQSDGVHPSDEYFWFGRPGIVLNLIHFILFQNSFEIAFFVWIWCTYGFGSCIMEKLGYIIPRLVMGVIVQVLCSYSTLPLYAIVTQMFILILFCLLLPVVCCMKMGSKFKRDIFVEFVKLSLDDWVEGARSRAGSSRREDSVASETQSQIQKMTRESHKHDQVAEEMVVIEAATTLITELPLVAQRPTPPS</sequence>
<name>A0ABQ8IHI2_9ROSI</name>
<keyword evidence="6 8" id="KW-0472">Membrane</keyword>
<dbReference type="PANTHER" id="PTHR31942">
    <property type="entry name" value="MLO-LIKE PROTEIN 1"/>
    <property type="match status" value="1"/>
</dbReference>
<dbReference type="PANTHER" id="PTHR31942:SF54">
    <property type="entry name" value="MLO-LIKE PROTEIN 13"/>
    <property type="match status" value="1"/>
</dbReference>
<comment type="caution">
    <text evidence="10">The sequence shown here is derived from an EMBL/GenBank/DDBJ whole genome shotgun (WGS) entry which is preliminary data.</text>
</comment>
<evidence type="ECO:0000256" key="3">
    <source>
        <dbReference type="ARBA" id="ARBA00022692"/>
    </source>
</evidence>
<evidence type="ECO:0000256" key="4">
    <source>
        <dbReference type="ARBA" id="ARBA00022821"/>
    </source>
</evidence>
<feature type="transmembrane region" description="Helical" evidence="9">
    <location>
        <begin position="311"/>
        <end position="329"/>
    </location>
</feature>
<accession>A0ABQ8IHI2</accession>
<proteinExistence type="inferred from homology"/>
<evidence type="ECO:0000256" key="9">
    <source>
        <dbReference type="SAM" id="Phobius"/>
    </source>
</evidence>
<feature type="transmembrane region" description="Helical" evidence="9">
    <location>
        <begin position="17"/>
        <end position="37"/>
    </location>
</feature>
<keyword evidence="4 8" id="KW-0611">Plant defense</keyword>
<comment type="domain">
    <text evidence="8">The C-terminus contains a calmodulin-binding domain, which binds calmodulin in a calcium-dependent fashion.</text>
</comment>
<keyword evidence="7 8" id="KW-0568">Pathogenesis-related protein</keyword>
<evidence type="ECO:0000256" key="5">
    <source>
        <dbReference type="ARBA" id="ARBA00022989"/>
    </source>
</evidence>
<evidence type="ECO:0000313" key="10">
    <source>
        <dbReference type="EMBL" id="KAH7576105.1"/>
    </source>
</evidence>
<keyword evidence="11" id="KW-1185">Reference proteome</keyword>
<protein>
    <recommendedName>
        <fullName evidence="8">MLO-like protein</fullName>
    </recommendedName>
</protein>
<keyword evidence="8" id="KW-0112">Calmodulin-binding</keyword>
<comment type="subcellular location">
    <subcellularLocation>
        <location evidence="1 8">Membrane</location>
        <topology evidence="1 8">Multi-pass membrane protein</topology>
    </subcellularLocation>
</comment>
<feature type="transmembrane region" description="Helical" evidence="9">
    <location>
        <begin position="286"/>
        <end position="305"/>
    </location>
</feature>
<evidence type="ECO:0000256" key="6">
    <source>
        <dbReference type="ARBA" id="ARBA00023136"/>
    </source>
</evidence>
<evidence type="ECO:0000256" key="8">
    <source>
        <dbReference type="RuleBase" id="RU280816"/>
    </source>
</evidence>
<dbReference type="InterPro" id="IPR004326">
    <property type="entry name" value="Mlo"/>
</dbReference>
<dbReference type="EMBL" id="JAFEMO010000002">
    <property type="protein sequence ID" value="KAH7576105.1"/>
    <property type="molecule type" value="Genomic_DNA"/>
</dbReference>
<comment type="function">
    <text evidence="8">May be involved in modulation of pathogen defense and leaf cell death.</text>
</comment>
<reference evidence="10 11" key="1">
    <citation type="submission" date="2021-02" db="EMBL/GenBank/DDBJ databases">
        <title>Plant Genome Project.</title>
        <authorList>
            <person name="Zhang R.-G."/>
        </authorList>
    </citation>
    <scope>NUCLEOTIDE SEQUENCE [LARGE SCALE GENOMIC DNA]</scope>
    <source>
        <tissue evidence="10">Leaves</tissue>
    </source>
</reference>